<dbReference type="PANTHER" id="PTHR20857">
    <property type="entry name" value="THIAMINE-PHOSPHATE PYROPHOSPHORYLASE"/>
    <property type="match status" value="1"/>
</dbReference>
<protein>
    <recommendedName>
        <fullName evidence="10">Thiamine-phosphate synthase</fullName>
        <shortName evidence="10">TP synthase</shortName>
        <shortName evidence="10">TPS</shortName>
        <ecNumber evidence="10">2.5.1.3</ecNumber>
    </recommendedName>
    <alternativeName>
        <fullName evidence="10">Thiamine-phosphate pyrophosphorylase</fullName>
        <shortName evidence="10">TMP pyrophosphorylase</shortName>
        <shortName evidence="10">TMP-PPase</shortName>
    </alternativeName>
</protein>
<evidence type="ECO:0000256" key="2">
    <source>
        <dbReference type="ARBA" id="ARBA00005165"/>
    </source>
</evidence>
<evidence type="ECO:0000313" key="13">
    <source>
        <dbReference type="EMBL" id="AQP45405.1"/>
    </source>
</evidence>
<keyword evidence="4 10" id="KW-0479">Metal-binding</keyword>
<comment type="catalytic activity">
    <reaction evidence="8 10 11">
        <text>2-(2-carboxy-4-methylthiazol-5-yl)ethyl phosphate + 4-amino-2-methyl-5-(diphosphooxymethyl)pyrimidine + 2 H(+) = thiamine phosphate + CO2 + diphosphate</text>
        <dbReference type="Rhea" id="RHEA:47848"/>
        <dbReference type="ChEBI" id="CHEBI:15378"/>
        <dbReference type="ChEBI" id="CHEBI:16526"/>
        <dbReference type="ChEBI" id="CHEBI:33019"/>
        <dbReference type="ChEBI" id="CHEBI:37575"/>
        <dbReference type="ChEBI" id="CHEBI:57841"/>
        <dbReference type="ChEBI" id="CHEBI:62890"/>
        <dbReference type="EC" id="2.5.1.3"/>
    </reaction>
</comment>
<feature type="binding site" evidence="10">
    <location>
        <begin position="202"/>
        <end position="203"/>
    </location>
    <ligand>
        <name>2-[(2R,5Z)-2-carboxy-4-methylthiazol-5(2H)-ylidene]ethyl phosphate</name>
        <dbReference type="ChEBI" id="CHEBI:62899"/>
    </ligand>
</feature>
<dbReference type="Proteomes" id="UP000188324">
    <property type="component" value="Chromosome"/>
</dbReference>
<dbReference type="CDD" id="cd00564">
    <property type="entry name" value="TMP_TenI"/>
    <property type="match status" value="1"/>
</dbReference>
<organism evidence="13 14">
    <name type="scientific">Tessaracoccus flavus</name>
    <dbReference type="NCBI Taxonomy" id="1610493"/>
    <lineage>
        <taxon>Bacteria</taxon>
        <taxon>Bacillati</taxon>
        <taxon>Actinomycetota</taxon>
        <taxon>Actinomycetes</taxon>
        <taxon>Propionibacteriales</taxon>
        <taxon>Propionibacteriaceae</taxon>
        <taxon>Tessaracoccus</taxon>
    </lineage>
</organism>
<sequence length="225" mass="23410">MQARPGLADAVDWRLYYVTDTALSGGPDEVPGFVEAAVAGGAGVVQIRDKELPDDAYRELVVRCVAANERAHDATGRRAAIVVNDRLSVAADLGLHFHQGQDDGDVRRARRVLGEGLLIGLSISDDEQLAAELADPTADALGLSPVWATPTKEDTAPALGLDGVARLTLAARGAAKTLAIGGINLVNAGSVIETGVDGLCVVSAITSSPDPRHAAEQLLALWSHR</sequence>
<dbReference type="GO" id="GO:0009228">
    <property type="term" value="P:thiamine biosynthetic process"/>
    <property type="evidence" value="ECO:0007669"/>
    <property type="project" value="UniProtKB-KW"/>
</dbReference>
<dbReference type="GO" id="GO:0000287">
    <property type="term" value="F:magnesium ion binding"/>
    <property type="evidence" value="ECO:0007669"/>
    <property type="project" value="UniProtKB-UniRule"/>
</dbReference>
<dbReference type="AlphaFoldDB" id="A0A1Q2CH69"/>
<accession>A0A1Q2CH69</accession>
<reference evidence="13 14" key="1">
    <citation type="journal article" date="2016" name="Int. J. Syst. Evol. Microbiol.">
        <title>Tessaracoccus flavus sp. nov., isolated from the drainage system of a lindane-producing factory.</title>
        <authorList>
            <person name="Kumari R."/>
            <person name="Singh P."/>
            <person name="Schumann P."/>
            <person name="Lal R."/>
        </authorList>
    </citation>
    <scope>NUCLEOTIDE SEQUENCE [LARGE SCALE GENOMIC DNA]</scope>
    <source>
        <strain evidence="13 14">RP1T</strain>
    </source>
</reference>
<dbReference type="InterPro" id="IPR013785">
    <property type="entry name" value="Aldolase_TIM"/>
</dbReference>
<dbReference type="EMBL" id="CP019605">
    <property type="protein sequence ID" value="AQP45405.1"/>
    <property type="molecule type" value="Genomic_DNA"/>
</dbReference>
<feature type="binding site" evidence="10">
    <location>
        <position position="182"/>
    </location>
    <ligand>
        <name>2-[(2R,5Z)-2-carboxy-4-methylthiazol-5(2H)-ylidene]ethyl phosphate</name>
        <dbReference type="ChEBI" id="CHEBI:62899"/>
    </ligand>
</feature>
<evidence type="ECO:0000256" key="5">
    <source>
        <dbReference type="ARBA" id="ARBA00022842"/>
    </source>
</evidence>
<dbReference type="OrthoDB" id="3243336at2"/>
<dbReference type="InterPro" id="IPR036206">
    <property type="entry name" value="ThiamineP_synth_sf"/>
</dbReference>
<dbReference type="KEGG" id="tfl:RPIT_11840"/>
<comment type="catalytic activity">
    <reaction evidence="7 10 11">
        <text>4-methyl-5-(2-phosphooxyethyl)-thiazole + 4-amino-2-methyl-5-(diphosphooxymethyl)pyrimidine + H(+) = thiamine phosphate + diphosphate</text>
        <dbReference type="Rhea" id="RHEA:22328"/>
        <dbReference type="ChEBI" id="CHEBI:15378"/>
        <dbReference type="ChEBI" id="CHEBI:33019"/>
        <dbReference type="ChEBI" id="CHEBI:37575"/>
        <dbReference type="ChEBI" id="CHEBI:57841"/>
        <dbReference type="ChEBI" id="CHEBI:58296"/>
        <dbReference type="EC" id="2.5.1.3"/>
    </reaction>
</comment>
<evidence type="ECO:0000256" key="3">
    <source>
        <dbReference type="ARBA" id="ARBA00022679"/>
    </source>
</evidence>
<comment type="cofactor">
    <cofactor evidence="10">
        <name>Mg(2+)</name>
        <dbReference type="ChEBI" id="CHEBI:18420"/>
    </cofactor>
    <text evidence="10">Binds 1 Mg(2+) ion per subunit.</text>
</comment>
<evidence type="ECO:0000256" key="1">
    <source>
        <dbReference type="ARBA" id="ARBA00003814"/>
    </source>
</evidence>
<evidence type="ECO:0000256" key="12">
    <source>
        <dbReference type="RuleBase" id="RU004253"/>
    </source>
</evidence>
<dbReference type="InterPro" id="IPR022998">
    <property type="entry name" value="ThiamineP_synth_TenI"/>
</dbReference>
<comment type="pathway">
    <text evidence="2 10 12">Cofactor biosynthesis; thiamine diphosphate biosynthesis; thiamine phosphate from 4-amino-2-methyl-5-diphosphomethylpyrimidine and 4-methyl-5-(2-phosphoethyl)-thiazole: step 1/1.</text>
</comment>
<feature type="binding site" evidence="10">
    <location>
        <position position="122"/>
    </location>
    <ligand>
        <name>4-amino-2-methyl-5-(diphosphooxymethyl)pyrimidine</name>
        <dbReference type="ChEBI" id="CHEBI:57841"/>
    </ligand>
</feature>
<gene>
    <name evidence="10" type="primary">thiE</name>
    <name evidence="13" type="ORF">RPIT_11840</name>
</gene>
<comment type="catalytic activity">
    <reaction evidence="9 10 11">
        <text>2-[(2R,5Z)-2-carboxy-4-methylthiazol-5(2H)-ylidene]ethyl phosphate + 4-amino-2-methyl-5-(diphosphooxymethyl)pyrimidine + 2 H(+) = thiamine phosphate + CO2 + diphosphate</text>
        <dbReference type="Rhea" id="RHEA:47844"/>
        <dbReference type="ChEBI" id="CHEBI:15378"/>
        <dbReference type="ChEBI" id="CHEBI:16526"/>
        <dbReference type="ChEBI" id="CHEBI:33019"/>
        <dbReference type="ChEBI" id="CHEBI:37575"/>
        <dbReference type="ChEBI" id="CHEBI:57841"/>
        <dbReference type="ChEBI" id="CHEBI:62899"/>
        <dbReference type="EC" id="2.5.1.3"/>
    </reaction>
</comment>
<feature type="binding site" evidence="10">
    <location>
        <position position="85"/>
    </location>
    <ligand>
        <name>Mg(2+)</name>
        <dbReference type="ChEBI" id="CHEBI:18420"/>
    </ligand>
</feature>
<dbReference type="Pfam" id="PF02581">
    <property type="entry name" value="TMP-TENI"/>
    <property type="match status" value="1"/>
</dbReference>
<dbReference type="STRING" id="1610493.RPIT_11840"/>
<keyword evidence="5 10" id="KW-0460">Magnesium</keyword>
<dbReference type="SUPFAM" id="SSF51391">
    <property type="entry name" value="Thiamin phosphate synthase"/>
    <property type="match status" value="1"/>
</dbReference>
<evidence type="ECO:0000256" key="10">
    <source>
        <dbReference type="HAMAP-Rule" id="MF_00097"/>
    </source>
</evidence>
<evidence type="ECO:0000256" key="11">
    <source>
        <dbReference type="RuleBase" id="RU003826"/>
    </source>
</evidence>
<keyword evidence="6 10" id="KW-0784">Thiamine biosynthesis</keyword>
<dbReference type="GO" id="GO:0004789">
    <property type="term" value="F:thiamine-phosphate diphosphorylase activity"/>
    <property type="evidence" value="ECO:0007669"/>
    <property type="project" value="UniProtKB-UniRule"/>
</dbReference>
<dbReference type="HAMAP" id="MF_00097">
    <property type="entry name" value="TMP_synthase"/>
    <property type="match status" value="1"/>
</dbReference>
<evidence type="ECO:0000256" key="8">
    <source>
        <dbReference type="ARBA" id="ARBA00047851"/>
    </source>
</evidence>
<dbReference type="EC" id="2.5.1.3" evidence="10"/>
<dbReference type="PANTHER" id="PTHR20857:SF15">
    <property type="entry name" value="THIAMINE-PHOSPHATE SYNTHASE"/>
    <property type="match status" value="1"/>
</dbReference>
<feature type="binding site" evidence="10">
    <location>
        <begin position="46"/>
        <end position="50"/>
    </location>
    <ligand>
        <name>4-amino-2-methyl-5-(diphosphooxymethyl)pyrimidine</name>
        <dbReference type="ChEBI" id="CHEBI:57841"/>
    </ligand>
</feature>
<feature type="binding site" evidence="10">
    <location>
        <position position="84"/>
    </location>
    <ligand>
        <name>4-amino-2-methyl-5-(diphosphooxymethyl)pyrimidine</name>
        <dbReference type="ChEBI" id="CHEBI:57841"/>
    </ligand>
</feature>
<feature type="binding site" evidence="10">
    <location>
        <position position="103"/>
    </location>
    <ligand>
        <name>Mg(2+)</name>
        <dbReference type="ChEBI" id="CHEBI:18420"/>
    </ligand>
</feature>
<evidence type="ECO:0000256" key="9">
    <source>
        <dbReference type="ARBA" id="ARBA00047883"/>
    </source>
</evidence>
<proteinExistence type="inferred from homology"/>
<dbReference type="Gene3D" id="3.20.20.70">
    <property type="entry name" value="Aldolase class I"/>
    <property type="match status" value="1"/>
</dbReference>
<evidence type="ECO:0000256" key="4">
    <source>
        <dbReference type="ARBA" id="ARBA00022723"/>
    </source>
</evidence>
<name>A0A1Q2CH69_9ACTN</name>
<evidence type="ECO:0000256" key="6">
    <source>
        <dbReference type="ARBA" id="ARBA00022977"/>
    </source>
</evidence>
<dbReference type="NCBIfam" id="TIGR00693">
    <property type="entry name" value="thiE"/>
    <property type="match status" value="1"/>
</dbReference>
<dbReference type="RefSeq" id="WP_077343487.1">
    <property type="nucleotide sequence ID" value="NZ_CP019605.1"/>
</dbReference>
<dbReference type="GO" id="GO:0005737">
    <property type="term" value="C:cytoplasm"/>
    <property type="evidence" value="ECO:0007669"/>
    <property type="project" value="TreeGrafter"/>
</dbReference>
<evidence type="ECO:0000313" key="14">
    <source>
        <dbReference type="Proteomes" id="UP000188324"/>
    </source>
</evidence>
<keyword evidence="14" id="KW-1185">Reference proteome</keyword>
<dbReference type="UniPathway" id="UPA00060">
    <property type="reaction ID" value="UER00141"/>
</dbReference>
<evidence type="ECO:0000256" key="7">
    <source>
        <dbReference type="ARBA" id="ARBA00047334"/>
    </source>
</evidence>
<feature type="binding site" evidence="10">
    <location>
        <begin position="149"/>
        <end position="151"/>
    </location>
    <ligand>
        <name>2-[(2R,5Z)-2-carboxy-4-methylthiazol-5(2H)-ylidene]ethyl phosphate</name>
        <dbReference type="ChEBI" id="CHEBI:62899"/>
    </ligand>
</feature>
<dbReference type="GO" id="GO:0009229">
    <property type="term" value="P:thiamine diphosphate biosynthetic process"/>
    <property type="evidence" value="ECO:0007669"/>
    <property type="project" value="UniProtKB-UniRule"/>
</dbReference>
<keyword evidence="3 10" id="KW-0808">Transferase</keyword>
<feature type="binding site" evidence="10">
    <location>
        <position position="152"/>
    </location>
    <ligand>
        <name>4-amino-2-methyl-5-(diphosphooxymethyl)pyrimidine</name>
        <dbReference type="ChEBI" id="CHEBI:57841"/>
    </ligand>
</feature>
<comment type="similarity">
    <text evidence="10 11">Belongs to the thiamine-phosphate synthase family.</text>
</comment>
<dbReference type="InterPro" id="IPR034291">
    <property type="entry name" value="TMP_synthase"/>
</dbReference>
<comment type="function">
    <text evidence="1 10">Condenses 4-methyl-5-(beta-hydroxyethyl)thiazole monophosphate (THZ-P) and 2-methyl-4-amino-5-hydroxymethyl pyrimidine pyrophosphate (HMP-PP) to form thiamine monophosphate (TMP).</text>
</comment>